<dbReference type="GO" id="GO:0043565">
    <property type="term" value="F:sequence-specific DNA binding"/>
    <property type="evidence" value="ECO:0007669"/>
    <property type="project" value="TreeGrafter"/>
</dbReference>
<evidence type="ECO:0000313" key="7">
    <source>
        <dbReference type="Proteomes" id="UP000501237"/>
    </source>
</evidence>
<name>A0A679GAI7_9GAMM</name>
<dbReference type="GO" id="GO:0006351">
    <property type="term" value="P:DNA-templated transcription"/>
    <property type="evidence" value="ECO:0007669"/>
    <property type="project" value="TreeGrafter"/>
</dbReference>
<accession>A0A679GAI7</accession>
<dbReference type="EMBL" id="AP022642">
    <property type="protein sequence ID" value="BCA27596.1"/>
    <property type="molecule type" value="Genomic_DNA"/>
</dbReference>
<evidence type="ECO:0000256" key="4">
    <source>
        <dbReference type="ARBA" id="ARBA00023163"/>
    </source>
</evidence>
<dbReference type="PANTHER" id="PTHR30537">
    <property type="entry name" value="HTH-TYPE TRANSCRIPTIONAL REGULATOR"/>
    <property type="match status" value="1"/>
</dbReference>
<evidence type="ECO:0000259" key="5">
    <source>
        <dbReference type="PROSITE" id="PS50931"/>
    </source>
</evidence>
<proteinExistence type="inferred from homology"/>
<keyword evidence="3" id="KW-0238">DNA-binding</keyword>
<gene>
    <name evidence="6" type="ORF">PtoMrB4_15730</name>
</gene>
<keyword evidence="2" id="KW-0805">Transcription regulation</keyword>
<dbReference type="GeneID" id="57396786"/>
<evidence type="ECO:0000313" key="6">
    <source>
        <dbReference type="EMBL" id="BCA27596.1"/>
    </source>
</evidence>
<organism evidence="6 7">
    <name type="scientific">Metapseudomonas otitidis</name>
    <dbReference type="NCBI Taxonomy" id="319939"/>
    <lineage>
        <taxon>Bacteria</taxon>
        <taxon>Pseudomonadati</taxon>
        <taxon>Pseudomonadota</taxon>
        <taxon>Gammaproteobacteria</taxon>
        <taxon>Pseudomonadales</taxon>
        <taxon>Pseudomonadaceae</taxon>
        <taxon>Metapseudomonas</taxon>
    </lineage>
</organism>
<reference evidence="6 7" key="1">
    <citation type="journal article" date="2020" name="Microbiol. Resour. Announc.">
        <title>Complete genome sequence of Pseudomonas otitidis strain MrB4, isolated from Lake Biwa in Japan.</title>
        <authorList>
            <person name="Miyazaki K."/>
            <person name="Hase E."/>
            <person name="Maruya T."/>
        </authorList>
    </citation>
    <scope>NUCLEOTIDE SEQUENCE [LARGE SCALE GENOMIC DNA]</scope>
    <source>
        <strain evidence="6 7">MrB4</strain>
    </source>
</reference>
<dbReference type="InterPro" id="IPR036390">
    <property type="entry name" value="WH_DNA-bd_sf"/>
</dbReference>
<keyword evidence="4" id="KW-0804">Transcription</keyword>
<dbReference type="RefSeq" id="WP_172432953.1">
    <property type="nucleotide sequence ID" value="NZ_AP022642.1"/>
</dbReference>
<dbReference type="KEGG" id="poj:PtoMrB4_15730"/>
<dbReference type="Gene3D" id="3.40.190.290">
    <property type="match status" value="1"/>
</dbReference>
<dbReference type="Gene3D" id="1.10.10.10">
    <property type="entry name" value="Winged helix-like DNA-binding domain superfamily/Winged helix DNA-binding domain"/>
    <property type="match status" value="1"/>
</dbReference>
<evidence type="ECO:0000256" key="3">
    <source>
        <dbReference type="ARBA" id="ARBA00023125"/>
    </source>
</evidence>
<dbReference type="Pfam" id="PF00126">
    <property type="entry name" value="HTH_1"/>
    <property type="match status" value="1"/>
</dbReference>
<comment type="similarity">
    <text evidence="1">Belongs to the LysR transcriptional regulatory family.</text>
</comment>
<dbReference type="AlphaFoldDB" id="A0A679GAI7"/>
<dbReference type="SUPFAM" id="SSF53850">
    <property type="entry name" value="Periplasmic binding protein-like II"/>
    <property type="match status" value="1"/>
</dbReference>
<dbReference type="InterPro" id="IPR036388">
    <property type="entry name" value="WH-like_DNA-bd_sf"/>
</dbReference>
<dbReference type="Pfam" id="PF03466">
    <property type="entry name" value="LysR_substrate"/>
    <property type="match status" value="1"/>
</dbReference>
<feature type="domain" description="HTH lysR-type" evidence="5">
    <location>
        <begin position="1"/>
        <end position="57"/>
    </location>
</feature>
<dbReference type="CDD" id="cd08422">
    <property type="entry name" value="PBP2_CrgA_like"/>
    <property type="match status" value="1"/>
</dbReference>
<sequence length="307" mass="34003">MLSDIDLFVTLVRAGSLAKAGKILDMPASTVSRRLQAFEKRIGATLFFRSTKSLRCTCDGECLYAICKDSVDQLKQALSSVQNERIGLIGKVRIQVPSSFFEWTKSSAVKTLLDTSPGIRIEIMVSDLEPDLILEGIDLLIHIGELKNTGCVTKKLFDTELALFASPLYLESHPFVDRPEQLSEHEVLHHNCQAECRLYDQDGTPVHVRLHERLITKSSMVLLQATLSGIGIGLLPSQLAQRHVENGSLIKVLPNLTTQGRPVYITYLNSRSLSACARAVLETTLSNTEAFATEDSNCHFLGNYEDL</sequence>
<dbReference type="InterPro" id="IPR000847">
    <property type="entry name" value="LysR_HTH_N"/>
</dbReference>
<dbReference type="SUPFAM" id="SSF46785">
    <property type="entry name" value="Winged helix' DNA-binding domain"/>
    <property type="match status" value="1"/>
</dbReference>
<evidence type="ECO:0000256" key="2">
    <source>
        <dbReference type="ARBA" id="ARBA00023015"/>
    </source>
</evidence>
<dbReference type="InterPro" id="IPR058163">
    <property type="entry name" value="LysR-type_TF_proteobact-type"/>
</dbReference>
<dbReference type="InterPro" id="IPR005119">
    <property type="entry name" value="LysR_subst-bd"/>
</dbReference>
<dbReference type="PROSITE" id="PS50931">
    <property type="entry name" value="HTH_LYSR"/>
    <property type="match status" value="1"/>
</dbReference>
<dbReference type="GO" id="GO:0003700">
    <property type="term" value="F:DNA-binding transcription factor activity"/>
    <property type="evidence" value="ECO:0007669"/>
    <property type="project" value="InterPro"/>
</dbReference>
<evidence type="ECO:0000256" key="1">
    <source>
        <dbReference type="ARBA" id="ARBA00009437"/>
    </source>
</evidence>
<dbReference type="Proteomes" id="UP000501237">
    <property type="component" value="Chromosome"/>
</dbReference>
<protein>
    <submittedName>
        <fullName evidence="6">Transcriptional regulator</fullName>
    </submittedName>
</protein>
<dbReference type="PANTHER" id="PTHR30537:SF5">
    <property type="entry name" value="HTH-TYPE TRANSCRIPTIONAL ACTIVATOR TTDR-RELATED"/>
    <property type="match status" value="1"/>
</dbReference>